<dbReference type="PANTHER" id="PTHR43792">
    <property type="entry name" value="GNAT FAMILY, PUTATIVE (AFU_ORTHOLOGUE AFUA_3G00765)-RELATED-RELATED"/>
    <property type="match status" value="1"/>
</dbReference>
<keyword evidence="1 5" id="KW-0808">Transferase</keyword>
<name>A0A7W7PKN2_9ACTN</name>
<reference evidence="5 6" key="1">
    <citation type="submission" date="2020-08" db="EMBL/GenBank/DDBJ databases">
        <title>Genomic Encyclopedia of Type Strains, Phase III (KMG-III): the genomes of soil and plant-associated and newly described type strains.</title>
        <authorList>
            <person name="Whitman W."/>
        </authorList>
    </citation>
    <scope>NUCLEOTIDE SEQUENCE [LARGE SCALE GENOMIC DNA]</scope>
    <source>
        <strain evidence="5 6">CECT 3266</strain>
    </source>
</reference>
<evidence type="ECO:0000256" key="3">
    <source>
        <dbReference type="ARBA" id="ARBA00038502"/>
    </source>
</evidence>
<dbReference type="RefSeq" id="WP_184349258.1">
    <property type="nucleotide sequence ID" value="NZ_JACHJH010000003.1"/>
</dbReference>
<dbReference type="InterPro" id="IPR016181">
    <property type="entry name" value="Acyl_CoA_acyltransferase"/>
</dbReference>
<evidence type="ECO:0000259" key="4">
    <source>
        <dbReference type="PROSITE" id="PS51186"/>
    </source>
</evidence>
<proteinExistence type="inferred from homology"/>
<dbReference type="GO" id="GO:0008999">
    <property type="term" value="F:protein-N-terminal-alanine acetyltransferase activity"/>
    <property type="evidence" value="ECO:0007669"/>
    <property type="project" value="UniProtKB-EC"/>
</dbReference>
<evidence type="ECO:0000256" key="2">
    <source>
        <dbReference type="ARBA" id="ARBA00023315"/>
    </source>
</evidence>
<dbReference type="GO" id="GO:0005737">
    <property type="term" value="C:cytoplasm"/>
    <property type="evidence" value="ECO:0007669"/>
    <property type="project" value="TreeGrafter"/>
</dbReference>
<dbReference type="PROSITE" id="PS51186">
    <property type="entry name" value="GNAT"/>
    <property type="match status" value="1"/>
</dbReference>
<feature type="domain" description="N-acetyltransferase" evidence="4">
    <location>
        <begin position="14"/>
        <end position="183"/>
    </location>
</feature>
<dbReference type="Proteomes" id="UP000556084">
    <property type="component" value="Unassembled WGS sequence"/>
</dbReference>
<comment type="similarity">
    <text evidence="3">Belongs to the acetyltransferase family. RimJ subfamily.</text>
</comment>
<sequence length="188" mass="20353">MISDPPVIALAPDVVLRPVSAADAVALARAYRNSREHLRPWEPVRPDGFFTTEGQAARLAELLELRRAGRAMPWVLADGHGEILGIVNLSNIVRASFRSTNLGYWIAAGHTGRGLATAAVTAACRDADERLGLHRIEAGTVLANAASQRVLAKCGFELIGTAKGYLHIDGEWRDHFLFQKILNDSPPA</sequence>
<protein>
    <submittedName>
        <fullName evidence="5">Ribosomal-protein-alanine N-acetyltransferase</fullName>
        <ecNumber evidence="5">2.3.1.267</ecNumber>
    </submittedName>
</protein>
<dbReference type="SUPFAM" id="SSF55729">
    <property type="entry name" value="Acyl-CoA N-acyltransferases (Nat)"/>
    <property type="match status" value="1"/>
</dbReference>
<keyword evidence="2 5" id="KW-0012">Acyltransferase</keyword>
<dbReference type="AlphaFoldDB" id="A0A7W7PKN2"/>
<dbReference type="Gene3D" id="3.40.630.30">
    <property type="match status" value="1"/>
</dbReference>
<keyword evidence="6" id="KW-1185">Reference proteome</keyword>
<gene>
    <name evidence="5" type="ORF">FHS39_002435</name>
</gene>
<dbReference type="InterPro" id="IPR051531">
    <property type="entry name" value="N-acetyltransferase"/>
</dbReference>
<accession>A0A7W7PKN2</accession>
<dbReference type="Pfam" id="PF13302">
    <property type="entry name" value="Acetyltransf_3"/>
    <property type="match status" value="1"/>
</dbReference>
<dbReference type="EMBL" id="JACHJH010000003">
    <property type="protein sequence ID" value="MBB4893404.1"/>
    <property type="molecule type" value="Genomic_DNA"/>
</dbReference>
<dbReference type="PANTHER" id="PTHR43792:SF8">
    <property type="entry name" value="[RIBOSOMAL PROTEIN US5]-ALANINE N-ACETYLTRANSFERASE"/>
    <property type="match status" value="1"/>
</dbReference>
<organism evidence="5 6">
    <name type="scientific">Streptomyces olivoverticillatus</name>
    <dbReference type="NCBI Taxonomy" id="66427"/>
    <lineage>
        <taxon>Bacteria</taxon>
        <taxon>Bacillati</taxon>
        <taxon>Actinomycetota</taxon>
        <taxon>Actinomycetes</taxon>
        <taxon>Kitasatosporales</taxon>
        <taxon>Streptomycetaceae</taxon>
        <taxon>Streptomyces</taxon>
    </lineage>
</organism>
<evidence type="ECO:0000256" key="1">
    <source>
        <dbReference type="ARBA" id="ARBA00022679"/>
    </source>
</evidence>
<comment type="caution">
    <text evidence="5">The sequence shown here is derived from an EMBL/GenBank/DDBJ whole genome shotgun (WGS) entry which is preliminary data.</text>
</comment>
<evidence type="ECO:0000313" key="5">
    <source>
        <dbReference type="EMBL" id="MBB4893404.1"/>
    </source>
</evidence>
<evidence type="ECO:0000313" key="6">
    <source>
        <dbReference type="Proteomes" id="UP000556084"/>
    </source>
</evidence>
<dbReference type="EC" id="2.3.1.267" evidence="5"/>
<dbReference type="InterPro" id="IPR000182">
    <property type="entry name" value="GNAT_dom"/>
</dbReference>